<dbReference type="GO" id="GO:0008658">
    <property type="term" value="F:penicillin binding"/>
    <property type="evidence" value="ECO:0007669"/>
    <property type="project" value="InterPro"/>
</dbReference>
<evidence type="ECO:0000256" key="10">
    <source>
        <dbReference type="ARBA" id="ARBA00023136"/>
    </source>
</evidence>
<gene>
    <name evidence="19" type="ORF">MNBD_GAMMA02-791</name>
</gene>
<keyword evidence="5 19" id="KW-0328">Glycosyltransferase</keyword>
<keyword evidence="12" id="KW-0961">Cell wall biogenesis/degradation</keyword>
<dbReference type="Gene3D" id="3.30.2060.10">
    <property type="entry name" value="Penicillin-binding protein 1b domain"/>
    <property type="match status" value="1"/>
</dbReference>
<keyword evidence="11" id="KW-0511">Multifunctional enzyme</keyword>
<dbReference type="SUPFAM" id="SSF53955">
    <property type="entry name" value="Lysozyme-like"/>
    <property type="match status" value="1"/>
</dbReference>
<dbReference type="Gene3D" id="1.10.3810.10">
    <property type="entry name" value="Biosynthetic peptidoglycan transglycosylase-like"/>
    <property type="match status" value="1"/>
</dbReference>
<evidence type="ECO:0000256" key="4">
    <source>
        <dbReference type="ARBA" id="ARBA00022670"/>
    </source>
</evidence>
<feature type="domain" description="Penicillin-binding protein transpeptidase" evidence="16">
    <location>
        <begin position="411"/>
        <end position="649"/>
    </location>
</feature>
<dbReference type="InterPro" id="IPR023346">
    <property type="entry name" value="Lysozyme-like_dom_sf"/>
</dbReference>
<dbReference type="GO" id="GO:0071555">
    <property type="term" value="P:cell wall organization"/>
    <property type="evidence" value="ECO:0007669"/>
    <property type="project" value="UniProtKB-KW"/>
</dbReference>
<evidence type="ECO:0000256" key="8">
    <source>
        <dbReference type="ARBA" id="ARBA00022960"/>
    </source>
</evidence>
<dbReference type="InterPro" id="IPR036950">
    <property type="entry name" value="PBP_transglycosylase"/>
</dbReference>
<dbReference type="GO" id="GO:0008955">
    <property type="term" value="F:peptidoglycan glycosyltransferase activity"/>
    <property type="evidence" value="ECO:0007669"/>
    <property type="project" value="UniProtKB-EC"/>
</dbReference>
<evidence type="ECO:0000256" key="6">
    <source>
        <dbReference type="ARBA" id="ARBA00022679"/>
    </source>
</evidence>
<dbReference type="InterPro" id="IPR012338">
    <property type="entry name" value="Beta-lactam/transpept-like"/>
</dbReference>
<dbReference type="GO" id="GO:0030288">
    <property type="term" value="C:outer membrane-bounded periplasmic space"/>
    <property type="evidence" value="ECO:0007669"/>
    <property type="project" value="TreeGrafter"/>
</dbReference>
<dbReference type="Gene3D" id="3.40.710.10">
    <property type="entry name" value="DD-peptidase/beta-lactamase superfamily"/>
    <property type="match status" value="1"/>
</dbReference>
<feature type="transmembrane region" description="Helical" evidence="15">
    <location>
        <begin position="20"/>
        <end position="37"/>
    </location>
</feature>
<keyword evidence="15" id="KW-1133">Transmembrane helix</keyword>
<sequence>MAKKKKPKKWLKTLLTKGFIYVVGLLAGLLIPWYFYINYITDTIVQDQWDIPSVVYARSLELYEGQHLSPQALTFELDLLGYQTTSGQPKTGQYKYQNGVFWIETKGFNFPDASTQPQSIQLTINQQEIQSMSPQLARLEPPIIGRFFTTDFENRLPIKLIAIPEIMVKGLQAVEDRDFKNHHGVSWYGILRAAVKNLMAGEVVQGGSTITQQLVKNKLHYSQNSLLRKLHEALAATLLESKLSKAEILETYFNEVYWGQDGKVAVHGVVEAAQYYFAKPVERLSIAEQALLIGIVKGPSWYNPYRQTKRALLRRDVVLNSWLETGVISQAQHRGAKTSALGLSKSRQLKANFDDYMDVVKAQIKQQFSLPDLQSNGLRIFTAMDPYIQFKTTQTARKTSDWLDAEVESAILVSGAKNGELLAVSGSKSASSHYNRALLAKRQIGSLIKPMVYLAGLELLPSFSLDSTLNDAPITIKTDDKKTWQPNNWDKKSMGTISAEDALVYSRNQATVDLGRQIKLPRFIKFLQQMGLQVQRNNHPALFLGAIELTPFEVQHLFGIFASRGANQYINTIRYVTDKNNKILSRSRQAMSHSLTTSNIDTINRALNQITLRGTARKLTMSFGLPSPLFGKTGTTNQGKDSWYVGFNQELLATVWVGRDDNKATVYSGSSGALVLWGHLFNNL</sequence>
<dbReference type="GO" id="GO:0004180">
    <property type="term" value="F:carboxypeptidase activity"/>
    <property type="evidence" value="ECO:0007669"/>
    <property type="project" value="UniProtKB-KW"/>
</dbReference>
<reference evidence="19" key="1">
    <citation type="submission" date="2018-06" db="EMBL/GenBank/DDBJ databases">
        <authorList>
            <person name="Zhirakovskaya E."/>
        </authorList>
    </citation>
    <scope>NUCLEOTIDE SEQUENCE</scope>
</reference>
<keyword evidence="2" id="KW-1003">Cell membrane</keyword>
<dbReference type="Pfam" id="PF14814">
    <property type="entry name" value="UB2H"/>
    <property type="match status" value="1"/>
</dbReference>
<dbReference type="GO" id="GO:0005886">
    <property type="term" value="C:plasma membrane"/>
    <property type="evidence" value="ECO:0007669"/>
    <property type="project" value="UniProtKB-SubCell"/>
</dbReference>
<keyword evidence="15" id="KW-0812">Transmembrane</keyword>
<dbReference type="InterPro" id="IPR050396">
    <property type="entry name" value="Glycosyltr_51/Transpeptidase"/>
</dbReference>
<dbReference type="InterPro" id="IPR001460">
    <property type="entry name" value="PCN-bd_Tpept"/>
</dbReference>
<dbReference type="Pfam" id="PF00912">
    <property type="entry name" value="Transgly"/>
    <property type="match status" value="1"/>
</dbReference>
<evidence type="ECO:0000256" key="11">
    <source>
        <dbReference type="ARBA" id="ARBA00023268"/>
    </source>
</evidence>
<dbReference type="GO" id="GO:0008360">
    <property type="term" value="P:regulation of cell shape"/>
    <property type="evidence" value="ECO:0007669"/>
    <property type="project" value="UniProtKB-KW"/>
</dbReference>
<evidence type="ECO:0000256" key="1">
    <source>
        <dbReference type="ARBA" id="ARBA00004236"/>
    </source>
</evidence>
<keyword evidence="10 15" id="KW-0472">Membrane</keyword>
<proteinExistence type="predicted"/>
<dbReference type="GO" id="GO:0006508">
    <property type="term" value="P:proteolysis"/>
    <property type="evidence" value="ECO:0007669"/>
    <property type="project" value="UniProtKB-KW"/>
</dbReference>
<evidence type="ECO:0000259" key="18">
    <source>
        <dbReference type="Pfam" id="PF14814"/>
    </source>
</evidence>
<dbReference type="SUPFAM" id="SSF56601">
    <property type="entry name" value="beta-lactamase/transpeptidase-like"/>
    <property type="match status" value="1"/>
</dbReference>
<comment type="catalytic activity">
    <reaction evidence="14">
        <text>[GlcNAc-(1-&gt;4)-Mur2Ac(oyl-L-Ala-gamma-D-Glu-L-Lys-D-Ala-D-Ala)](n)-di-trans,octa-cis-undecaprenyl diphosphate + beta-D-GlcNAc-(1-&gt;4)-Mur2Ac(oyl-L-Ala-gamma-D-Glu-L-Lys-D-Ala-D-Ala)-di-trans,octa-cis-undecaprenyl diphosphate = [GlcNAc-(1-&gt;4)-Mur2Ac(oyl-L-Ala-gamma-D-Glu-L-Lys-D-Ala-D-Ala)](n+1)-di-trans,octa-cis-undecaprenyl diphosphate + di-trans,octa-cis-undecaprenyl diphosphate + H(+)</text>
        <dbReference type="Rhea" id="RHEA:23708"/>
        <dbReference type="Rhea" id="RHEA-COMP:9602"/>
        <dbReference type="Rhea" id="RHEA-COMP:9603"/>
        <dbReference type="ChEBI" id="CHEBI:15378"/>
        <dbReference type="ChEBI" id="CHEBI:58405"/>
        <dbReference type="ChEBI" id="CHEBI:60033"/>
        <dbReference type="ChEBI" id="CHEBI:78435"/>
        <dbReference type="EC" id="2.4.99.28"/>
    </reaction>
</comment>
<keyword evidence="9" id="KW-0573">Peptidoglycan synthesis</keyword>
<keyword evidence="4" id="KW-0645">Protease</keyword>
<evidence type="ECO:0000256" key="14">
    <source>
        <dbReference type="ARBA" id="ARBA00049902"/>
    </source>
</evidence>
<evidence type="ECO:0000256" key="5">
    <source>
        <dbReference type="ARBA" id="ARBA00022676"/>
    </source>
</evidence>
<evidence type="ECO:0000256" key="9">
    <source>
        <dbReference type="ARBA" id="ARBA00022984"/>
    </source>
</evidence>
<evidence type="ECO:0000259" key="16">
    <source>
        <dbReference type="Pfam" id="PF00905"/>
    </source>
</evidence>
<evidence type="ECO:0000256" key="2">
    <source>
        <dbReference type="ARBA" id="ARBA00022475"/>
    </source>
</evidence>
<accession>A0A3B0VUM9</accession>
<dbReference type="Pfam" id="PF00905">
    <property type="entry name" value="Transpeptidase"/>
    <property type="match status" value="1"/>
</dbReference>
<organism evidence="19">
    <name type="scientific">hydrothermal vent metagenome</name>
    <dbReference type="NCBI Taxonomy" id="652676"/>
    <lineage>
        <taxon>unclassified sequences</taxon>
        <taxon>metagenomes</taxon>
        <taxon>ecological metagenomes</taxon>
    </lineage>
</organism>
<keyword evidence="8" id="KW-0133">Cell shape</keyword>
<dbReference type="PANTHER" id="PTHR32282:SF11">
    <property type="entry name" value="PENICILLIN-BINDING PROTEIN 1B"/>
    <property type="match status" value="1"/>
</dbReference>
<keyword evidence="3" id="KW-0121">Carboxypeptidase</keyword>
<evidence type="ECO:0000256" key="3">
    <source>
        <dbReference type="ARBA" id="ARBA00022645"/>
    </source>
</evidence>
<evidence type="ECO:0000256" key="7">
    <source>
        <dbReference type="ARBA" id="ARBA00022801"/>
    </source>
</evidence>
<evidence type="ECO:0000259" key="17">
    <source>
        <dbReference type="Pfam" id="PF00912"/>
    </source>
</evidence>
<evidence type="ECO:0000313" key="19">
    <source>
        <dbReference type="EMBL" id="VAW44080.1"/>
    </source>
</evidence>
<protein>
    <recommendedName>
        <fullName evidence="13">peptidoglycan glycosyltransferase</fullName>
        <ecNumber evidence="13">2.4.99.28</ecNumber>
    </recommendedName>
</protein>
<dbReference type="PANTHER" id="PTHR32282">
    <property type="entry name" value="BINDING PROTEIN TRANSPEPTIDASE, PUTATIVE-RELATED"/>
    <property type="match status" value="1"/>
</dbReference>
<dbReference type="EC" id="2.4.99.28" evidence="13"/>
<evidence type="ECO:0000256" key="13">
    <source>
        <dbReference type="ARBA" id="ARBA00044770"/>
    </source>
</evidence>
<dbReference type="InterPro" id="IPR028166">
    <property type="entry name" value="UB2H"/>
</dbReference>
<name>A0A3B0VUM9_9ZZZZ</name>
<dbReference type="EMBL" id="UOFA01000072">
    <property type="protein sequence ID" value="VAW44080.1"/>
    <property type="molecule type" value="Genomic_DNA"/>
</dbReference>
<keyword evidence="7" id="KW-0378">Hydrolase</keyword>
<evidence type="ECO:0000256" key="12">
    <source>
        <dbReference type="ARBA" id="ARBA00023316"/>
    </source>
</evidence>
<dbReference type="AlphaFoldDB" id="A0A3B0VUM9"/>
<feature type="domain" description="Glycosyl transferase family 51" evidence="17">
    <location>
        <begin position="152"/>
        <end position="320"/>
    </location>
</feature>
<dbReference type="GO" id="GO:0009252">
    <property type="term" value="P:peptidoglycan biosynthetic process"/>
    <property type="evidence" value="ECO:0007669"/>
    <property type="project" value="UniProtKB-KW"/>
</dbReference>
<keyword evidence="6 19" id="KW-0808">Transferase</keyword>
<feature type="domain" description="Bifunctional transglycosylase second" evidence="18">
    <location>
        <begin position="62"/>
        <end position="133"/>
    </location>
</feature>
<comment type="subcellular location">
    <subcellularLocation>
        <location evidence="1">Cell membrane</location>
    </subcellularLocation>
</comment>
<evidence type="ECO:0000256" key="15">
    <source>
        <dbReference type="SAM" id="Phobius"/>
    </source>
</evidence>
<dbReference type="InterPro" id="IPR001264">
    <property type="entry name" value="Glyco_trans_51"/>
</dbReference>